<dbReference type="eggNOG" id="ENOG5032XC4">
    <property type="taxonomic scope" value="Bacteria"/>
</dbReference>
<accession>A9KRQ0</accession>
<evidence type="ECO:0000313" key="1">
    <source>
        <dbReference type="EMBL" id="ABX43544.1"/>
    </source>
</evidence>
<gene>
    <name evidence="1" type="ordered locus">Cphy_3190</name>
</gene>
<dbReference type="EMBL" id="CP000885">
    <property type="protein sequence ID" value="ABX43544.1"/>
    <property type="molecule type" value="Genomic_DNA"/>
</dbReference>
<dbReference type="HOGENOM" id="CLU_1988788_0_0_9"/>
<name>A9KRQ0_LACP7</name>
<proteinExistence type="predicted"/>
<dbReference type="KEGG" id="cpy:Cphy_3190"/>
<organism evidence="1 2">
    <name type="scientific">Lachnoclostridium phytofermentans (strain ATCC 700394 / DSM 18823 / ISDg)</name>
    <name type="common">Clostridium phytofermentans</name>
    <dbReference type="NCBI Taxonomy" id="357809"/>
    <lineage>
        <taxon>Bacteria</taxon>
        <taxon>Bacillati</taxon>
        <taxon>Bacillota</taxon>
        <taxon>Clostridia</taxon>
        <taxon>Lachnospirales</taxon>
        <taxon>Lachnospiraceae</taxon>
    </lineage>
</organism>
<protein>
    <submittedName>
        <fullName evidence="1">Uncharacterized protein</fullName>
    </submittedName>
</protein>
<keyword evidence="2" id="KW-1185">Reference proteome</keyword>
<reference evidence="2" key="1">
    <citation type="submission" date="2007-11" db="EMBL/GenBank/DDBJ databases">
        <title>Complete genome sequence of Clostridium phytofermentans ISDg.</title>
        <authorList>
            <person name="Leschine S.B."/>
            <person name="Warnick T.A."/>
            <person name="Blanchard J.L."/>
            <person name="Schnell D.J."/>
            <person name="Petit E.L."/>
            <person name="LaTouf W.G."/>
            <person name="Copeland A."/>
            <person name="Lucas S."/>
            <person name="Lapidus A."/>
            <person name="Barry K."/>
            <person name="Glavina del Rio T."/>
            <person name="Dalin E."/>
            <person name="Tice H."/>
            <person name="Pitluck S."/>
            <person name="Kiss H."/>
            <person name="Brettin T."/>
            <person name="Bruce D."/>
            <person name="Detter J.C."/>
            <person name="Han C."/>
            <person name="Kuske C."/>
            <person name="Schmutz J."/>
            <person name="Larimer F."/>
            <person name="Land M."/>
            <person name="Hauser L."/>
            <person name="Kyrpides N."/>
            <person name="Kim E.A."/>
            <person name="Richardson P."/>
        </authorList>
    </citation>
    <scope>NUCLEOTIDE SEQUENCE [LARGE SCALE GENOMIC DNA]</scope>
    <source>
        <strain evidence="2">ATCC 700394 / DSM 18823 / ISDg</strain>
    </source>
</reference>
<dbReference type="Proteomes" id="UP000000370">
    <property type="component" value="Chromosome"/>
</dbReference>
<dbReference type="AlphaFoldDB" id="A9KRQ0"/>
<sequence>MTSVILKNYKPIWYEAKQEWTSDGKQVWFHGFETMILGDLWNVDIWFFDKDTISNAESFCDNVKKQIDSDENKRNAIIQIKKGLIEKELYSFDKYTSMDVYKAVLQDDILSLDEFLIRSKYLGGQ</sequence>
<evidence type="ECO:0000313" key="2">
    <source>
        <dbReference type="Proteomes" id="UP000000370"/>
    </source>
</evidence>
<dbReference type="STRING" id="357809.Cphy_3190"/>